<proteinExistence type="predicted"/>
<dbReference type="PANTHER" id="PTHR31080">
    <property type="entry name" value="PECTINESTERASE INHIBITOR-LIKE"/>
    <property type="match status" value="1"/>
</dbReference>
<dbReference type="CDD" id="cd15801">
    <property type="entry name" value="PMEI-like_1"/>
    <property type="match status" value="1"/>
</dbReference>
<evidence type="ECO:0000259" key="2">
    <source>
        <dbReference type="SMART" id="SM00856"/>
    </source>
</evidence>
<evidence type="ECO:0000313" key="4">
    <source>
        <dbReference type="Proteomes" id="UP000807115"/>
    </source>
</evidence>
<feature type="domain" description="Pectinesterase inhibitor" evidence="2">
    <location>
        <begin position="72"/>
        <end position="224"/>
    </location>
</feature>
<dbReference type="Pfam" id="PF04043">
    <property type="entry name" value="PMEI"/>
    <property type="match status" value="1"/>
</dbReference>
<dbReference type="AlphaFoldDB" id="A0A921UX83"/>
<sequence>MHAAAANLPGLTLQDKNTSPMELMVQLSTRQRFRVSCMPSPSLARIVSMAASLRVLIVVLAVVSVSVRRAAAATITVDEACKQYTKYPELCVKSLSSAKPEAKAAAEQGGLTGLAELSLAQAAQVGTETVAFVKGLENTPGGMPPVCLNECLAKFQGALADLQRSKVAVQEAKDVGAVNTWLSAAKIDGDTCMNDCQKVEGGGEMQVVDKIGDLGRMCSIAMSLTDASRNHTAAA</sequence>
<dbReference type="Proteomes" id="UP000807115">
    <property type="component" value="Chromosome 1"/>
</dbReference>
<dbReference type="Gene3D" id="1.20.140.40">
    <property type="entry name" value="Invertase/pectin methylesterase inhibitor family protein"/>
    <property type="match status" value="1"/>
</dbReference>
<reference evidence="3" key="1">
    <citation type="journal article" date="2019" name="BMC Genomics">
        <title>A new reference genome for Sorghum bicolor reveals high levels of sequence similarity between sweet and grain genotypes: implications for the genetics of sugar metabolism.</title>
        <authorList>
            <person name="Cooper E.A."/>
            <person name="Brenton Z.W."/>
            <person name="Flinn B.S."/>
            <person name="Jenkins J."/>
            <person name="Shu S."/>
            <person name="Flowers D."/>
            <person name="Luo F."/>
            <person name="Wang Y."/>
            <person name="Xia P."/>
            <person name="Barry K."/>
            <person name="Daum C."/>
            <person name="Lipzen A."/>
            <person name="Yoshinaga Y."/>
            <person name="Schmutz J."/>
            <person name="Saski C."/>
            <person name="Vermerris W."/>
            <person name="Kresovich S."/>
        </authorList>
    </citation>
    <scope>NUCLEOTIDE SEQUENCE</scope>
</reference>
<dbReference type="NCBIfam" id="TIGR01614">
    <property type="entry name" value="PME_inhib"/>
    <property type="match status" value="1"/>
</dbReference>
<name>A0A921UX83_SORBI</name>
<dbReference type="SMART" id="SM00856">
    <property type="entry name" value="PMEI"/>
    <property type="match status" value="1"/>
</dbReference>
<dbReference type="SUPFAM" id="SSF101148">
    <property type="entry name" value="Plant invertase/pectin methylesterase inhibitor"/>
    <property type="match status" value="1"/>
</dbReference>
<comment type="caution">
    <text evidence="3">The sequence shown here is derived from an EMBL/GenBank/DDBJ whole genome shotgun (WGS) entry which is preliminary data.</text>
</comment>
<dbReference type="GO" id="GO:0004857">
    <property type="term" value="F:enzyme inhibitor activity"/>
    <property type="evidence" value="ECO:0007669"/>
    <property type="project" value="InterPro"/>
</dbReference>
<accession>A0A921UX83</accession>
<dbReference type="InterPro" id="IPR051955">
    <property type="entry name" value="PME_Inhibitor"/>
</dbReference>
<dbReference type="InterPro" id="IPR006501">
    <property type="entry name" value="Pectinesterase_inhib_dom"/>
</dbReference>
<protein>
    <recommendedName>
        <fullName evidence="2">Pectinesterase inhibitor domain-containing protein</fullName>
    </recommendedName>
</protein>
<keyword evidence="1" id="KW-0732">Signal</keyword>
<gene>
    <name evidence="3" type="ORF">BDA96_01G025400</name>
</gene>
<organism evidence="3 4">
    <name type="scientific">Sorghum bicolor</name>
    <name type="common">Sorghum</name>
    <name type="synonym">Sorghum vulgare</name>
    <dbReference type="NCBI Taxonomy" id="4558"/>
    <lineage>
        <taxon>Eukaryota</taxon>
        <taxon>Viridiplantae</taxon>
        <taxon>Streptophyta</taxon>
        <taxon>Embryophyta</taxon>
        <taxon>Tracheophyta</taxon>
        <taxon>Spermatophyta</taxon>
        <taxon>Magnoliopsida</taxon>
        <taxon>Liliopsida</taxon>
        <taxon>Poales</taxon>
        <taxon>Poaceae</taxon>
        <taxon>PACMAD clade</taxon>
        <taxon>Panicoideae</taxon>
        <taxon>Andropogonodae</taxon>
        <taxon>Andropogoneae</taxon>
        <taxon>Sorghinae</taxon>
        <taxon>Sorghum</taxon>
    </lineage>
</organism>
<dbReference type="PANTHER" id="PTHR31080:SF298">
    <property type="entry name" value="EXPRESSED PROTEIN"/>
    <property type="match status" value="1"/>
</dbReference>
<evidence type="ECO:0000313" key="3">
    <source>
        <dbReference type="EMBL" id="KAG0546805.1"/>
    </source>
</evidence>
<dbReference type="EMBL" id="CM027680">
    <property type="protein sequence ID" value="KAG0546805.1"/>
    <property type="molecule type" value="Genomic_DNA"/>
</dbReference>
<reference evidence="3" key="2">
    <citation type="submission" date="2020-10" db="EMBL/GenBank/DDBJ databases">
        <authorList>
            <person name="Cooper E.A."/>
            <person name="Brenton Z.W."/>
            <person name="Flinn B.S."/>
            <person name="Jenkins J."/>
            <person name="Shu S."/>
            <person name="Flowers D."/>
            <person name="Luo F."/>
            <person name="Wang Y."/>
            <person name="Xia P."/>
            <person name="Barry K."/>
            <person name="Daum C."/>
            <person name="Lipzen A."/>
            <person name="Yoshinaga Y."/>
            <person name="Schmutz J."/>
            <person name="Saski C."/>
            <person name="Vermerris W."/>
            <person name="Kresovich S."/>
        </authorList>
    </citation>
    <scope>NUCLEOTIDE SEQUENCE</scope>
</reference>
<dbReference type="InterPro" id="IPR035513">
    <property type="entry name" value="Invertase/methylesterase_inhib"/>
</dbReference>
<evidence type="ECO:0000256" key="1">
    <source>
        <dbReference type="ARBA" id="ARBA00022729"/>
    </source>
</evidence>